<dbReference type="Pfam" id="PF03125">
    <property type="entry name" value="Sre"/>
    <property type="match status" value="1"/>
</dbReference>
<dbReference type="GO" id="GO:0016020">
    <property type="term" value="C:membrane"/>
    <property type="evidence" value="ECO:0007669"/>
    <property type="project" value="InterPro"/>
</dbReference>
<reference evidence="3" key="1">
    <citation type="submission" date="2023-10" db="EMBL/GenBank/DDBJ databases">
        <title>Genome assembly of Pristionchus species.</title>
        <authorList>
            <person name="Yoshida K."/>
            <person name="Sommer R.J."/>
        </authorList>
    </citation>
    <scope>NUCLEOTIDE SEQUENCE</scope>
    <source>
        <strain evidence="3">RS5133</strain>
    </source>
</reference>
<feature type="transmembrane region" description="Helical" evidence="2">
    <location>
        <begin position="249"/>
        <end position="271"/>
    </location>
</feature>
<feature type="transmembrane region" description="Helical" evidence="2">
    <location>
        <begin position="214"/>
        <end position="237"/>
    </location>
</feature>
<comment type="similarity">
    <text evidence="1">Belongs to the nematode receptor-like protein sre family.</text>
</comment>
<protein>
    <recommendedName>
        <fullName evidence="5">G protein-coupled receptor</fullName>
    </recommendedName>
</protein>
<comment type="caution">
    <text evidence="3">The sequence shown here is derived from an EMBL/GenBank/DDBJ whole genome shotgun (WGS) entry which is preliminary data.</text>
</comment>
<keyword evidence="2" id="KW-1133">Transmembrane helix</keyword>
<evidence type="ECO:0000256" key="1">
    <source>
        <dbReference type="ARBA" id="ARBA00006803"/>
    </source>
</evidence>
<dbReference type="PANTHER" id="PTHR47521:SF7">
    <property type="entry name" value="SERPENTINE RECEPTOR CLASS EPSILON-6"/>
    <property type="match status" value="1"/>
</dbReference>
<feature type="transmembrane region" description="Helical" evidence="2">
    <location>
        <begin position="88"/>
        <end position="105"/>
    </location>
</feature>
<dbReference type="AlphaFoldDB" id="A0AAV5VW12"/>
<sequence length="338" mass="39108">SSWNSTVSCCMTTTKAIHLVDFCVLLIAIWLFAVYMRVLSKSTVIHSNLKLILAAISTLDISVLLVRVADFLDFSGVYSFGPTLQNSIKMICFSLGLLSLFNLLGERTFALYAYRWYDRPEYKRPHVVTIIYLLQLIFVLISYRLVQNGGTAAAQLYVAIIFFCALIALVVTIIYLISSRIRQHFVRTHRFDITRHSISGQYQMIENQRCDRVIAIYIPYQVLSFFLTFVMGAVLVFQVQQKEPRKYLLFHSLLYLTIAPRVMMSMLIPLTRHPALYKQFRQLICRNRCHRSDHYELSSSDTRYVLVHSNAGKPLTFAPEREADLYFENYTAAWGWTA</sequence>
<feature type="transmembrane region" description="Helical" evidence="2">
    <location>
        <begin position="126"/>
        <end position="146"/>
    </location>
</feature>
<evidence type="ECO:0000313" key="4">
    <source>
        <dbReference type="Proteomes" id="UP001432322"/>
    </source>
</evidence>
<name>A0AAV5VW12_9BILA</name>
<keyword evidence="2" id="KW-0812">Transmembrane</keyword>
<dbReference type="EMBL" id="BTSY01000004">
    <property type="protein sequence ID" value="GMT22260.1"/>
    <property type="molecule type" value="Genomic_DNA"/>
</dbReference>
<evidence type="ECO:0000256" key="2">
    <source>
        <dbReference type="SAM" id="Phobius"/>
    </source>
</evidence>
<feature type="transmembrane region" description="Helical" evidence="2">
    <location>
        <begin position="51"/>
        <end position="68"/>
    </location>
</feature>
<feature type="transmembrane region" description="Helical" evidence="2">
    <location>
        <begin position="152"/>
        <end position="177"/>
    </location>
</feature>
<feature type="transmembrane region" description="Helical" evidence="2">
    <location>
        <begin position="16"/>
        <end position="39"/>
    </location>
</feature>
<feature type="non-terminal residue" evidence="3">
    <location>
        <position position="1"/>
    </location>
</feature>
<evidence type="ECO:0008006" key="5">
    <source>
        <dbReference type="Google" id="ProtNLM"/>
    </source>
</evidence>
<dbReference type="Proteomes" id="UP001432322">
    <property type="component" value="Unassembled WGS sequence"/>
</dbReference>
<dbReference type="InterPro" id="IPR052860">
    <property type="entry name" value="NRL-GPCR1"/>
</dbReference>
<feature type="non-terminal residue" evidence="3">
    <location>
        <position position="338"/>
    </location>
</feature>
<accession>A0AAV5VW12</accession>
<dbReference type="PANTHER" id="PTHR47521">
    <property type="entry name" value="SERPENTINE RECEPTOR, CLASS E (EPSILON)-RELATED"/>
    <property type="match status" value="1"/>
</dbReference>
<organism evidence="3 4">
    <name type="scientific">Pristionchus fissidentatus</name>
    <dbReference type="NCBI Taxonomy" id="1538716"/>
    <lineage>
        <taxon>Eukaryota</taxon>
        <taxon>Metazoa</taxon>
        <taxon>Ecdysozoa</taxon>
        <taxon>Nematoda</taxon>
        <taxon>Chromadorea</taxon>
        <taxon>Rhabditida</taxon>
        <taxon>Rhabditina</taxon>
        <taxon>Diplogasteromorpha</taxon>
        <taxon>Diplogasteroidea</taxon>
        <taxon>Neodiplogasteridae</taxon>
        <taxon>Pristionchus</taxon>
    </lineage>
</organism>
<proteinExistence type="inferred from homology"/>
<dbReference type="GO" id="GO:0007606">
    <property type="term" value="P:sensory perception of chemical stimulus"/>
    <property type="evidence" value="ECO:0007669"/>
    <property type="project" value="InterPro"/>
</dbReference>
<dbReference type="InterPro" id="IPR004151">
    <property type="entry name" value="7TM_GPCR_serpentine_rcpt_Sre"/>
</dbReference>
<keyword evidence="4" id="KW-1185">Reference proteome</keyword>
<gene>
    <name evidence="3" type="ORF">PFISCL1PPCAC_13557</name>
</gene>
<keyword evidence="2" id="KW-0472">Membrane</keyword>
<evidence type="ECO:0000313" key="3">
    <source>
        <dbReference type="EMBL" id="GMT22260.1"/>
    </source>
</evidence>